<comment type="caution">
    <text evidence="3">The sequence shown here is derived from an EMBL/GenBank/DDBJ whole genome shotgun (WGS) entry which is preliminary data.</text>
</comment>
<gene>
    <name evidence="3" type="ORF">CPAR01_09427</name>
</gene>
<evidence type="ECO:0000313" key="3">
    <source>
        <dbReference type="EMBL" id="KAK1535885.1"/>
    </source>
</evidence>
<keyword evidence="2" id="KW-0812">Transmembrane</keyword>
<dbReference type="EMBL" id="MOPA01000007">
    <property type="protein sequence ID" value="KAK1535885.1"/>
    <property type="molecule type" value="Genomic_DNA"/>
</dbReference>
<evidence type="ECO:0000256" key="2">
    <source>
        <dbReference type="SAM" id="Phobius"/>
    </source>
</evidence>
<organism evidence="3 4">
    <name type="scientific">Colletotrichum paranaense</name>
    <dbReference type="NCBI Taxonomy" id="1914294"/>
    <lineage>
        <taxon>Eukaryota</taxon>
        <taxon>Fungi</taxon>
        <taxon>Dikarya</taxon>
        <taxon>Ascomycota</taxon>
        <taxon>Pezizomycotina</taxon>
        <taxon>Sordariomycetes</taxon>
        <taxon>Hypocreomycetidae</taxon>
        <taxon>Glomerellales</taxon>
        <taxon>Glomerellaceae</taxon>
        <taxon>Colletotrichum</taxon>
        <taxon>Colletotrichum acutatum species complex</taxon>
    </lineage>
</organism>
<dbReference type="RefSeq" id="XP_060347822.1">
    <property type="nucleotide sequence ID" value="XM_060493692.1"/>
</dbReference>
<proteinExistence type="predicted"/>
<dbReference type="GeneID" id="85377591"/>
<reference evidence="3 4" key="1">
    <citation type="submission" date="2016-10" db="EMBL/GenBank/DDBJ databases">
        <title>The genome sequence of Colletotrichum fioriniae PJ7.</title>
        <authorList>
            <person name="Baroncelli R."/>
        </authorList>
    </citation>
    <scope>NUCLEOTIDE SEQUENCE [LARGE SCALE GENOMIC DNA]</scope>
    <source>
        <strain evidence="3 4">IMI 384185</strain>
    </source>
</reference>
<keyword evidence="2" id="KW-1133">Transmembrane helix</keyword>
<accession>A0ABQ9SGR2</accession>
<keyword evidence="2" id="KW-0472">Membrane</keyword>
<feature type="transmembrane region" description="Helical" evidence="2">
    <location>
        <begin position="458"/>
        <end position="488"/>
    </location>
</feature>
<feature type="region of interest" description="Disordered" evidence="1">
    <location>
        <begin position="328"/>
        <end position="411"/>
    </location>
</feature>
<name>A0ABQ9SGR2_9PEZI</name>
<evidence type="ECO:0000313" key="4">
    <source>
        <dbReference type="Proteomes" id="UP001241169"/>
    </source>
</evidence>
<sequence>MTLPWWASLPNLTWNVTANCSSLGNFANSIIRTSPKLDYCNVHINALSNLVQSSFKTNSTGELGYGTPQQIASWYLSACGCVSMIANATCDVETTSSALDFIDAVQLELEKSANTTCIDELRWSLGIQGNADIAGVGVMVTFCIEAWLIIAFYVAKVVEYYAGNRILKALEDPKTASQIGGCLVTASIHTAAAASGNGQDRQVERWMAGEDLTVYDSQLSALASLFSIQVTFMASLMLQEAARRRGLVILTTVAVLALLGVLLVTLVSLIVWQTVQLPKVVEQLLQDTLQSDRRVRVFLQVSVSVTVFMMAICSLTVLVVTYMKKGTAGKEVPSTPEAGESDQDSDPKSEEDGLSSNRTGGQEKQPPTQIIGDKEDQTSQNVGVGGSSLGQTSGKREQSTPSKAAKGEQSPAQLLAAESRVVQTILMGMMLATLGIFFDFREQTINSGAAGDPQLEWSFGQIMVLTTWVPVILIFWSTLFFTLFFTLFSPGKRMLPEFGADSSLGKVRQSRTA</sequence>
<feature type="transmembrane region" description="Helical" evidence="2">
    <location>
        <begin position="133"/>
        <end position="155"/>
    </location>
</feature>
<keyword evidence="4" id="KW-1185">Reference proteome</keyword>
<feature type="transmembrane region" description="Helical" evidence="2">
    <location>
        <begin position="247"/>
        <end position="272"/>
    </location>
</feature>
<feature type="transmembrane region" description="Helical" evidence="2">
    <location>
        <begin position="297"/>
        <end position="320"/>
    </location>
</feature>
<evidence type="ECO:0000256" key="1">
    <source>
        <dbReference type="SAM" id="MobiDB-lite"/>
    </source>
</evidence>
<dbReference type="Proteomes" id="UP001241169">
    <property type="component" value="Unassembled WGS sequence"/>
</dbReference>
<protein>
    <submittedName>
        <fullName evidence="3">Uncharacterized protein</fullName>
    </submittedName>
</protein>
<feature type="compositionally biased region" description="Polar residues" evidence="1">
    <location>
        <begin position="354"/>
        <end position="368"/>
    </location>
</feature>
<feature type="transmembrane region" description="Helical" evidence="2">
    <location>
        <begin position="421"/>
        <end position="438"/>
    </location>
</feature>